<keyword evidence="4 7" id="KW-1133">Transmembrane helix</keyword>
<evidence type="ECO:0000313" key="8">
    <source>
        <dbReference type="EMBL" id="REJ29520.1"/>
    </source>
</evidence>
<dbReference type="Proteomes" id="UP000257014">
    <property type="component" value="Unassembled WGS sequence"/>
</dbReference>
<feature type="region of interest" description="Disordered" evidence="6">
    <location>
        <begin position="208"/>
        <end position="250"/>
    </location>
</feature>
<dbReference type="EMBL" id="QEWE01000014">
    <property type="protein sequence ID" value="REJ29520.1"/>
    <property type="molecule type" value="Genomic_DNA"/>
</dbReference>
<keyword evidence="5 7" id="KW-0472">Membrane</keyword>
<evidence type="ECO:0000256" key="4">
    <source>
        <dbReference type="ARBA" id="ARBA00022989"/>
    </source>
</evidence>
<proteinExistence type="predicted"/>
<feature type="compositionally biased region" description="Basic and acidic residues" evidence="6">
    <location>
        <begin position="227"/>
        <end position="250"/>
    </location>
</feature>
<keyword evidence="3 7" id="KW-0812">Transmembrane</keyword>
<evidence type="ECO:0000256" key="2">
    <source>
        <dbReference type="ARBA" id="ARBA00022475"/>
    </source>
</evidence>
<sequence length="250" mass="28370">MVRRLKPSADQRFPSFPPGIRCGNFPPSKRKVNRKKMKNTGKWILVFSALFLLFGHFTVHAEKVGKTVQDCLKNPDACEKDADMNVPSGGSAEQAGITGWEILKTVLVLFLVLGLLFLFLRWLQKRNMRVFSSGAVKHLGGINVGMNRSVQLIRLGKSILVLGVGENVQLLKEVKDEKEVEELLRQYEESVPFQTDFKNLLLKWKDARTEKKNPVSPPPSFSGMLKRTLEEAARRRKEVLQDEEKGNRDP</sequence>
<accession>A0A3E0K602</accession>
<dbReference type="Pfam" id="PF04347">
    <property type="entry name" value="FliO"/>
    <property type="match status" value="1"/>
</dbReference>
<comment type="caution">
    <text evidence="8">The sequence shown here is derived from an EMBL/GenBank/DDBJ whole genome shotgun (WGS) entry which is preliminary data.</text>
</comment>
<gene>
    <name evidence="8" type="ORF">C6P37_06155</name>
</gene>
<evidence type="ECO:0000256" key="1">
    <source>
        <dbReference type="ARBA" id="ARBA00004236"/>
    </source>
</evidence>
<organism evidence="8 9">
    <name type="scientific">Caldibacillus debilis</name>
    <dbReference type="NCBI Taxonomy" id="301148"/>
    <lineage>
        <taxon>Bacteria</taxon>
        <taxon>Bacillati</taxon>
        <taxon>Bacillota</taxon>
        <taxon>Bacilli</taxon>
        <taxon>Bacillales</taxon>
        <taxon>Bacillaceae</taxon>
        <taxon>Caldibacillus</taxon>
    </lineage>
</organism>
<comment type="subcellular location">
    <subcellularLocation>
        <location evidence="1">Cell membrane</location>
    </subcellularLocation>
</comment>
<evidence type="ECO:0000256" key="7">
    <source>
        <dbReference type="SAM" id="Phobius"/>
    </source>
</evidence>
<evidence type="ECO:0000256" key="6">
    <source>
        <dbReference type="SAM" id="MobiDB-lite"/>
    </source>
</evidence>
<evidence type="ECO:0008006" key="10">
    <source>
        <dbReference type="Google" id="ProtNLM"/>
    </source>
</evidence>
<keyword evidence="2" id="KW-1003">Cell membrane</keyword>
<evidence type="ECO:0000256" key="3">
    <source>
        <dbReference type="ARBA" id="ARBA00022692"/>
    </source>
</evidence>
<reference evidence="8 9" key="1">
    <citation type="submission" date="2018-03" db="EMBL/GenBank/DDBJ databases">
        <authorList>
            <person name="Keele B.F."/>
        </authorList>
    </citation>
    <scope>NUCLEOTIDE SEQUENCE [LARGE SCALE GENOMIC DNA]</scope>
    <source>
        <strain evidence="8">ZCTH4_d</strain>
    </source>
</reference>
<dbReference type="InterPro" id="IPR022781">
    <property type="entry name" value="Flagellar_biosynth_FliO"/>
</dbReference>
<protein>
    <recommendedName>
        <fullName evidence="10">Flagellar protein</fullName>
    </recommendedName>
</protein>
<name>A0A3E0K602_9BACI</name>
<dbReference type="GO" id="GO:0044781">
    <property type="term" value="P:bacterial-type flagellum organization"/>
    <property type="evidence" value="ECO:0007669"/>
    <property type="project" value="InterPro"/>
</dbReference>
<dbReference type="AlphaFoldDB" id="A0A3E0K602"/>
<evidence type="ECO:0000313" key="9">
    <source>
        <dbReference type="Proteomes" id="UP000257014"/>
    </source>
</evidence>
<dbReference type="GO" id="GO:0016020">
    <property type="term" value="C:membrane"/>
    <property type="evidence" value="ECO:0007669"/>
    <property type="project" value="InterPro"/>
</dbReference>
<evidence type="ECO:0000256" key="5">
    <source>
        <dbReference type="ARBA" id="ARBA00023136"/>
    </source>
</evidence>
<feature type="transmembrane region" description="Helical" evidence="7">
    <location>
        <begin position="102"/>
        <end position="123"/>
    </location>
</feature>